<dbReference type="InterPro" id="IPR012089">
    <property type="entry name" value="tRNA_Cyd_32_2_STrfase"/>
</dbReference>
<keyword evidence="5 13" id="KW-0819">tRNA processing</keyword>
<comment type="miscellaneous">
    <text evidence="13">The thiolation reaction likely consists of two steps: a first activation step by ATP to form an adenylated intermediate of the target base of tRNA, and a second nucleophilic substitution step of the sulfur (S) atom supplied by the hydrosulfide attached to the Fe-S cluster.</text>
</comment>
<evidence type="ECO:0000256" key="4">
    <source>
        <dbReference type="ARBA" id="ARBA00022679"/>
    </source>
</evidence>
<dbReference type="PANTHER" id="PTHR43686:SF1">
    <property type="entry name" value="AMINOTRAN_5 DOMAIN-CONTAINING PROTEIN"/>
    <property type="match status" value="1"/>
</dbReference>
<comment type="subcellular location">
    <subcellularLocation>
        <location evidence="13">Cytoplasm</location>
    </subcellularLocation>
</comment>
<comment type="cofactor">
    <cofactor evidence="13">
        <name>Mg(2+)</name>
        <dbReference type="ChEBI" id="CHEBI:18420"/>
    </cofactor>
</comment>
<feature type="compositionally biased region" description="Polar residues" evidence="14">
    <location>
        <begin position="55"/>
        <end position="64"/>
    </location>
</feature>
<evidence type="ECO:0000256" key="2">
    <source>
        <dbReference type="ARBA" id="ARBA00022490"/>
    </source>
</evidence>
<evidence type="ECO:0000256" key="11">
    <source>
        <dbReference type="ARBA" id="ARBA00023004"/>
    </source>
</evidence>
<name>A0ABT9HIF1_9GAMM</name>
<evidence type="ECO:0000256" key="7">
    <source>
        <dbReference type="ARBA" id="ARBA00022741"/>
    </source>
</evidence>
<keyword evidence="8 13" id="KW-0067">ATP-binding</keyword>
<keyword evidence="3 13" id="KW-0820">tRNA-binding</keyword>
<dbReference type="PANTHER" id="PTHR43686">
    <property type="entry name" value="SULFURTRANSFERASE-RELATED"/>
    <property type="match status" value="1"/>
</dbReference>
<evidence type="ECO:0000256" key="1">
    <source>
        <dbReference type="ARBA" id="ARBA00022485"/>
    </source>
</evidence>
<feature type="compositionally biased region" description="Polar residues" evidence="14">
    <location>
        <begin position="381"/>
        <end position="398"/>
    </location>
</feature>
<feature type="region of interest" description="Disordered" evidence="14">
    <location>
        <begin position="366"/>
        <end position="404"/>
    </location>
</feature>
<sequence length="404" mass="45050">MTVATLFTPKIPSQFDAATSDTISADADSTNTGWDSDAEDTDSMDDDGADEAMSNDNTAEQASSTHILPTETAEFRKLQKKLRRQVSWAIRDFNMIEDGDVVMVCVSGGKDSYTLLDILLLLKRIAPISFDIVAVNLDQKQPGYPEDILPAYLNEQGIAHYILEKDTYSIVKSVVPEGKTYCSACSRLRRGSLYGFAKQIGATKIALGHHRDDMLATFFLNLFHGGALKSMPPKLLSDDKQNLLIRPLAYVEEKDIIEYARLKEFPIIPCNLCGSQTNLQRAIINDMLREWDNAHPQRLASIFKAMQNVAPSQLADRELFDFETLNIERDDNERLFEGDSIQAGQTDSLAEIGLPVAPKTQVFNPKFASHHNHDHDHDQQAESTDSMAKTSRTTQKIPTINPVI</sequence>
<feature type="binding site" evidence="13">
    <location>
        <position position="273"/>
    </location>
    <ligand>
        <name>[4Fe-4S] cluster</name>
        <dbReference type="ChEBI" id="CHEBI:49883"/>
    </ligand>
</feature>
<evidence type="ECO:0000256" key="8">
    <source>
        <dbReference type="ARBA" id="ARBA00022840"/>
    </source>
</evidence>
<evidence type="ECO:0000256" key="12">
    <source>
        <dbReference type="ARBA" id="ARBA00023014"/>
    </source>
</evidence>
<evidence type="ECO:0000313" key="17">
    <source>
        <dbReference type="Proteomes" id="UP001228171"/>
    </source>
</evidence>
<comment type="subunit">
    <text evidence="13">Homodimer.</text>
</comment>
<dbReference type="InterPro" id="IPR014729">
    <property type="entry name" value="Rossmann-like_a/b/a_fold"/>
</dbReference>
<comment type="similarity">
    <text evidence="13">Belongs to the TtcA family.</text>
</comment>
<evidence type="ECO:0000256" key="9">
    <source>
        <dbReference type="ARBA" id="ARBA00022842"/>
    </source>
</evidence>
<evidence type="ECO:0000259" key="15">
    <source>
        <dbReference type="Pfam" id="PF01171"/>
    </source>
</evidence>
<evidence type="ECO:0000256" key="10">
    <source>
        <dbReference type="ARBA" id="ARBA00022884"/>
    </source>
</evidence>
<reference evidence="16 17" key="1">
    <citation type="submission" date="2023-08" db="EMBL/GenBank/DDBJ databases">
        <authorList>
            <person name="Kumar R."/>
        </authorList>
    </citation>
    <scope>NUCLEOTIDE SEQUENCE [LARGE SCALE GENOMIC DNA]</scope>
    <source>
        <strain evidence="16 17">LUR13</strain>
    </source>
</reference>
<accession>A0ABT9HIF1</accession>
<keyword evidence="17" id="KW-1185">Reference proteome</keyword>
<organism evidence="16 17">
    <name type="scientific">Psychrobacter faecalis</name>
    <dbReference type="NCBI Taxonomy" id="180588"/>
    <lineage>
        <taxon>Bacteria</taxon>
        <taxon>Pseudomonadati</taxon>
        <taxon>Pseudomonadota</taxon>
        <taxon>Gammaproteobacteria</taxon>
        <taxon>Moraxellales</taxon>
        <taxon>Moraxellaceae</taxon>
        <taxon>Psychrobacter</taxon>
    </lineage>
</organism>
<dbReference type="EC" id="2.8.1.-" evidence="13"/>
<feature type="binding site" evidence="13">
    <location>
        <position position="185"/>
    </location>
    <ligand>
        <name>[4Fe-4S] cluster</name>
        <dbReference type="ChEBI" id="CHEBI:49883"/>
    </ligand>
</feature>
<dbReference type="CDD" id="cd24138">
    <property type="entry name" value="TtcA-like"/>
    <property type="match status" value="1"/>
</dbReference>
<feature type="short sequence motif" description="PP-loop motif" evidence="13">
    <location>
        <begin position="107"/>
        <end position="112"/>
    </location>
</feature>
<feature type="compositionally biased region" description="Basic and acidic residues" evidence="14">
    <location>
        <begin position="371"/>
        <end position="380"/>
    </location>
</feature>
<keyword evidence="1 13" id="KW-0004">4Fe-4S</keyword>
<feature type="region of interest" description="Disordered" evidence="14">
    <location>
        <begin position="17"/>
        <end position="64"/>
    </location>
</feature>
<evidence type="ECO:0000256" key="13">
    <source>
        <dbReference type="HAMAP-Rule" id="MF_01850"/>
    </source>
</evidence>
<keyword evidence="2 13" id="KW-0963">Cytoplasm</keyword>
<dbReference type="Pfam" id="PF01171">
    <property type="entry name" value="ATP_bind_3"/>
    <property type="match status" value="1"/>
</dbReference>
<keyword evidence="11 13" id="KW-0408">Iron</keyword>
<feature type="compositionally biased region" description="Acidic residues" evidence="14">
    <location>
        <begin position="36"/>
        <end position="50"/>
    </location>
</feature>
<keyword evidence="6 13" id="KW-0479">Metal-binding</keyword>
<dbReference type="InterPro" id="IPR011063">
    <property type="entry name" value="TilS/TtcA_N"/>
</dbReference>
<comment type="catalytic activity">
    <reaction evidence="13">
        <text>cytidine(32) in tRNA + S-sulfanyl-L-cysteinyl-[cysteine desulfurase] + AH2 + ATP = 2-thiocytidine(32) in tRNA + L-cysteinyl-[cysteine desulfurase] + A + AMP + diphosphate + H(+)</text>
        <dbReference type="Rhea" id="RHEA:57048"/>
        <dbReference type="Rhea" id="RHEA-COMP:10288"/>
        <dbReference type="Rhea" id="RHEA-COMP:12157"/>
        <dbReference type="Rhea" id="RHEA-COMP:12158"/>
        <dbReference type="Rhea" id="RHEA-COMP:14821"/>
        <dbReference type="ChEBI" id="CHEBI:13193"/>
        <dbReference type="ChEBI" id="CHEBI:15378"/>
        <dbReference type="ChEBI" id="CHEBI:17499"/>
        <dbReference type="ChEBI" id="CHEBI:29950"/>
        <dbReference type="ChEBI" id="CHEBI:30616"/>
        <dbReference type="ChEBI" id="CHEBI:33019"/>
        <dbReference type="ChEBI" id="CHEBI:61963"/>
        <dbReference type="ChEBI" id="CHEBI:82748"/>
        <dbReference type="ChEBI" id="CHEBI:141453"/>
        <dbReference type="ChEBI" id="CHEBI:456215"/>
    </reaction>
</comment>
<gene>
    <name evidence="13 16" type="primary">ttcA</name>
    <name evidence="16" type="ORF">Q8P09_10775</name>
</gene>
<dbReference type="Gene3D" id="3.40.50.620">
    <property type="entry name" value="HUPs"/>
    <property type="match status" value="1"/>
</dbReference>
<proteinExistence type="inferred from homology"/>
<dbReference type="GO" id="GO:0016740">
    <property type="term" value="F:transferase activity"/>
    <property type="evidence" value="ECO:0007669"/>
    <property type="project" value="UniProtKB-KW"/>
</dbReference>
<evidence type="ECO:0000313" key="16">
    <source>
        <dbReference type="EMBL" id="MDP4545556.1"/>
    </source>
</evidence>
<dbReference type="HAMAP" id="MF_01850">
    <property type="entry name" value="TtcA"/>
    <property type="match status" value="1"/>
</dbReference>
<dbReference type="Proteomes" id="UP001228171">
    <property type="component" value="Unassembled WGS sequence"/>
</dbReference>
<dbReference type="EMBL" id="JAVAJI010000020">
    <property type="protein sequence ID" value="MDP4545556.1"/>
    <property type="molecule type" value="Genomic_DNA"/>
</dbReference>
<evidence type="ECO:0000256" key="6">
    <source>
        <dbReference type="ARBA" id="ARBA00022723"/>
    </source>
</evidence>
<comment type="cofactor">
    <cofactor evidence="13">
        <name>[4Fe-4S] cluster</name>
        <dbReference type="ChEBI" id="CHEBI:49883"/>
    </cofactor>
    <text evidence="13">Binds 1 [4Fe-4S] cluster per subunit. The cluster is chelated by three Cys residues, the fourth Fe has a free coordination site that may bind a sulfur atom transferred from the persulfide of IscS.</text>
</comment>
<keyword evidence="7 13" id="KW-0547">Nucleotide-binding</keyword>
<dbReference type="SUPFAM" id="SSF52402">
    <property type="entry name" value="Adenine nucleotide alpha hydrolases-like"/>
    <property type="match status" value="1"/>
</dbReference>
<keyword evidence="12 13" id="KW-0411">Iron-sulfur</keyword>
<evidence type="ECO:0000256" key="5">
    <source>
        <dbReference type="ARBA" id="ARBA00022694"/>
    </source>
</evidence>
<evidence type="ECO:0000256" key="3">
    <source>
        <dbReference type="ARBA" id="ARBA00022555"/>
    </source>
</evidence>
<comment type="caution">
    <text evidence="16">The sequence shown here is derived from an EMBL/GenBank/DDBJ whole genome shotgun (WGS) entry which is preliminary data.</text>
</comment>
<comment type="function">
    <text evidence="13">Catalyzes the ATP-dependent 2-thiolation of cytidine in position 32 of tRNA, to form 2-thiocytidine (s(2)C32). The sulfur atoms are provided by the cysteine/cysteine desulfurase (IscS) system.</text>
</comment>
<feature type="compositionally biased region" description="Low complexity" evidence="14">
    <location>
        <begin position="17"/>
        <end position="32"/>
    </location>
</feature>
<dbReference type="NCBIfam" id="NF007972">
    <property type="entry name" value="PRK10696.1"/>
    <property type="match status" value="1"/>
</dbReference>
<comment type="pathway">
    <text evidence="13">tRNA modification.</text>
</comment>
<keyword evidence="10 13" id="KW-0694">RNA-binding</keyword>
<feature type="binding site" evidence="13">
    <location>
        <position position="182"/>
    </location>
    <ligand>
        <name>[4Fe-4S] cluster</name>
        <dbReference type="ChEBI" id="CHEBI:49883"/>
    </ligand>
</feature>
<protein>
    <recommendedName>
        <fullName evidence="13">tRNA-cytidine(32) 2-sulfurtransferase</fullName>
        <ecNumber evidence="13">2.8.1.-</ecNumber>
    </recommendedName>
    <alternativeName>
        <fullName evidence="13">Two-thiocytidine biosynthesis protein A</fullName>
    </alternativeName>
    <alternativeName>
        <fullName evidence="13">tRNA 2-thiocytidine biosynthesis protein TtcA</fullName>
    </alternativeName>
</protein>
<evidence type="ECO:0000256" key="14">
    <source>
        <dbReference type="SAM" id="MobiDB-lite"/>
    </source>
</evidence>
<feature type="domain" description="tRNA(Ile)-lysidine/2-thiocytidine synthase N-terminal" evidence="15">
    <location>
        <begin position="102"/>
        <end position="265"/>
    </location>
</feature>
<keyword evidence="9 13" id="KW-0460">Magnesium</keyword>
<keyword evidence="4 13" id="KW-0808">Transferase</keyword>